<reference evidence="2" key="1">
    <citation type="journal article" date="2019" name="Int. J. Syst. Evol. Microbiol.">
        <title>The Global Catalogue of Microorganisms (GCM) 10K type strain sequencing project: providing services to taxonomists for standard genome sequencing and annotation.</title>
        <authorList>
            <consortium name="The Broad Institute Genomics Platform"/>
            <consortium name="The Broad Institute Genome Sequencing Center for Infectious Disease"/>
            <person name="Wu L."/>
            <person name="Ma J."/>
        </authorList>
    </citation>
    <scope>NUCLEOTIDE SEQUENCE [LARGE SCALE GENOMIC DNA]</scope>
    <source>
        <strain evidence="2">CCUG 58411</strain>
    </source>
</reference>
<dbReference type="RefSeq" id="WP_379031296.1">
    <property type="nucleotide sequence ID" value="NZ_JBHTLN010000001.1"/>
</dbReference>
<dbReference type="EMBL" id="JBHTLN010000001">
    <property type="protein sequence ID" value="MFD1121837.1"/>
    <property type="molecule type" value="Genomic_DNA"/>
</dbReference>
<evidence type="ECO:0000313" key="1">
    <source>
        <dbReference type="EMBL" id="MFD1121837.1"/>
    </source>
</evidence>
<sequence>MITKGPIVAPQNNGFGLKNIAYINAVNEPLKLSADMVTFYGRNLTSTSTLSFSTNVDTLSTPTWTDIFTFPVVNGSQLRNFIELPNGEALASCDETTNPTGTNLSLVYQSTGWNFGVGRLTATWELVHTTIGGKIAPHYCFHDSAFGKNGVMMFSEEGTQTTGGAGNQAADVRKARRVWSYNYNTNVATLIFDIYEYGATQGFQYPATVHIHGVGYDEDWDRYWICYGDGNGNGKDIAGLGNTMIVYMDGLKAWTGLNGSDWIKLPLPKNWTNAAPNQSQTQQWICPLITPKAIVFTPDTVEPKRQWVYPKMGYRKLGAPAVATRYRGTSSQGGAVNGMVTRTRKDSKHPIFYTGVQGGLTQTGVERAIIPVSDSDGLNHSMISEFLPLQSPVLTSVGYTAIFGPTINGKIVGKAAHYINNTPANRTMVADLIDYSYAKSPVGGVAQAQNGTLIPHGLPFAPSKVEIKQTVANRQAFVSAVDETNITVGLRDLAGTAIAVNESVRWSAAL</sequence>
<dbReference type="Proteomes" id="UP001597206">
    <property type="component" value="Unassembled WGS sequence"/>
</dbReference>
<evidence type="ECO:0000313" key="2">
    <source>
        <dbReference type="Proteomes" id="UP001597206"/>
    </source>
</evidence>
<organism evidence="1 2">
    <name type="scientific">Methylophilus flavus</name>
    <dbReference type="NCBI Taxonomy" id="640084"/>
    <lineage>
        <taxon>Bacteria</taxon>
        <taxon>Pseudomonadati</taxon>
        <taxon>Pseudomonadota</taxon>
        <taxon>Betaproteobacteria</taxon>
        <taxon>Nitrosomonadales</taxon>
        <taxon>Methylophilaceae</taxon>
        <taxon>Methylophilus</taxon>
    </lineage>
</organism>
<keyword evidence="2" id="KW-1185">Reference proteome</keyword>
<protein>
    <submittedName>
        <fullName evidence="1">Uncharacterized protein</fullName>
    </submittedName>
</protein>
<name>A0ABW3P8U3_9PROT</name>
<accession>A0ABW3P8U3</accession>
<comment type="caution">
    <text evidence="1">The sequence shown here is derived from an EMBL/GenBank/DDBJ whole genome shotgun (WGS) entry which is preliminary data.</text>
</comment>
<proteinExistence type="predicted"/>
<gene>
    <name evidence="1" type="ORF">ACFQ2T_04930</name>
</gene>